<gene>
    <name evidence="2" type="ORF">HMPREF0634_1103</name>
</gene>
<dbReference type="RefSeq" id="WP_007789388.1">
    <property type="nucleotide sequence ID" value="NZ_ADGQ01000050.1"/>
</dbReference>
<dbReference type="eggNOG" id="ENOG5033Y3N">
    <property type="taxonomic scope" value="Bacteria"/>
</dbReference>
<sequence length="188" mass="21813">MGFKINMDNMDLIYFLNFYDKKNYKKLIILGVILLSIGFYCISRKSVGINIFSWGIALCFLYATWLAFKEVNELNKYAVKSQVNMMRLRCLGFLVMSILLFVFPRQVNMILSILLGIYLLYKEIRYFLKCRNYAGYSFGTWDIIKVILGLMLIISPLFFTRFLVSVLSFIAIVFGISFIAAGVRLVND</sequence>
<evidence type="ECO:0000313" key="3">
    <source>
        <dbReference type="Proteomes" id="UP000003244"/>
    </source>
</evidence>
<name>E0E2W4_9FIRM</name>
<dbReference type="GeneID" id="84800594"/>
<dbReference type="EMBL" id="ADGQ01000050">
    <property type="protein sequence ID" value="EFM64745.1"/>
    <property type="molecule type" value="Genomic_DNA"/>
</dbReference>
<reference evidence="2 3" key="1">
    <citation type="submission" date="2010-08" db="EMBL/GenBank/DDBJ databases">
        <authorList>
            <person name="Harkins D.M."/>
            <person name="Madupu R."/>
            <person name="Durkin A.S."/>
            <person name="Torralba M."/>
            <person name="Methe B."/>
            <person name="Sutton G.G."/>
            <person name="Nelson K.E."/>
        </authorList>
    </citation>
    <scope>NUCLEOTIDE SEQUENCE [LARGE SCALE GENOMIC DNA]</scope>
    <source>
        <strain evidence="2 3">DSM 17678</strain>
    </source>
</reference>
<proteinExistence type="predicted"/>
<feature type="transmembrane region" description="Helical" evidence="1">
    <location>
        <begin position="165"/>
        <end position="186"/>
    </location>
</feature>
<evidence type="ECO:0000256" key="1">
    <source>
        <dbReference type="SAM" id="Phobius"/>
    </source>
</evidence>
<keyword evidence="1" id="KW-0472">Membrane</keyword>
<dbReference type="STRING" id="596315.HMPREF0634_1103"/>
<protein>
    <recommendedName>
        <fullName evidence="4">DUF308 domain-containing protein</fullName>
    </recommendedName>
</protein>
<feature type="transmembrane region" description="Helical" evidence="1">
    <location>
        <begin position="133"/>
        <end position="159"/>
    </location>
</feature>
<dbReference type="AlphaFoldDB" id="E0E2W4"/>
<dbReference type="OrthoDB" id="1753127at2"/>
<keyword evidence="1" id="KW-1133">Transmembrane helix</keyword>
<keyword evidence="3" id="KW-1185">Reference proteome</keyword>
<feature type="transmembrane region" description="Helical" evidence="1">
    <location>
        <begin position="49"/>
        <end position="68"/>
    </location>
</feature>
<comment type="caution">
    <text evidence="2">The sequence shown here is derived from an EMBL/GenBank/DDBJ whole genome shotgun (WGS) entry which is preliminary data.</text>
</comment>
<feature type="transmembrane region" description="Helical" evidence="1">
    <location>
        <begin position="24"/>
        <end position="42"/>
    </location>
</feature>
<evidence type="ECO:0008006" key="4">
    <source>
        <dbReference type="Google" id="ProtNLM"/>
    </source>
</evidence>
<organism evidence="2 3">
    <name type="scientific">Peptostreptococcus stomatis DSM 17678</name>
    <dbReference type="NCBI Taxonomy" id="596315"/>
    <lineage>
        <taxon>Bacteria</taxon>
        <taxon>Bacillati</taxon>
        <taxon>Bacillota</taxon>
        <taxon>Clostridia</taxon>
        <taxon>Peptostreptococcales</taxon>
        <taxon>Peptostreptococcaceae</taxon>
        <taxon>Peptostreptococcus</taxon>
    </lineage>
</organism>
<dbReference type="Proteomes" id="UP000003244">
    <property type="component" value="Unassembled WGS sequence"/>
</dbReference>
<feature type="transmembrane region" description="Helical" evidence="1">
    <location>
        <begin position="93"/>
        <end position="121"/>
    </location>
</feature>
<evidence type="ECO:0000313" key="2">
    <source>
        <dbReference type="EMBL" id="EFM64745.1"/>
    </source>
</evidence>
<accession>E0E2W4</accession>
<keyword evidence="1" id="KW-0812">Transmembrane</keyword>